<name>A0A9Q0MLT6_9DIPT</name>
<evidence type="ECO:0000313" key="4">
    <source>
        <dbReference type="EMBL" id="KAJ6633695.1"/>
    </source>
</evidence>
<dbReference type="AlphaFoldDB" id="A0A9Q0MLT6"/>
<evidence type="ECO:0000256" key="1">
    <source>
        <dbReference type="ARBA" id="ARBA00022801"/>
    </source>
</evidence>
<comment type="caution">
    <text evidence="4">The sequence shown here is derived from an EMBL/GenBank/DDBJ whole genome shotgun (WGS) entry which is preliminary data.</text>
</comment>
<evidence type="ECO:0000313" key="5">
    <source>
        <dbReference type="Proteomes" id="UP001151699"/>
    </source>
</evidence>
<keyword evidence="5" id="KW-1185">Reference proteome</keyword>
<feature type="signal peptide" evidence="3">
    <location>
        <begin position="1"/>
        <end position="19"/>
    </location>
</feature>
<dbReference type="PANTHER" id="PTHR36845:SF1">
    <property type="entry name" value="HYDROLASE, PUTATIVE (AFU_ORTHOLOGUE AFUA_7G05090)-RELATED"/>
    <property type="match status" value="1"/>
</dbReference>
<dbReference type="GO" id="GO:0000272">
    <property type="term" value="P:polysaccharide catabolic process"/>
    <property type="evidence" value="ECO:0007669"/>
    <property type="project" value="TreeGrafter"/>
</dbReference>
<protein>
    <submittedName>
        <fullName evidence="4">Unsaturated glucuronyl hydrolase</fullName>
    </submittedName>
</protein>
<keyword evidence="1 4" id="KW-0378">Hydrolase</keyword>
<dbReference type="EMBL" id="WJQU01001785">
    <property type="protein sequence ID" value="KAJ6633695.1"/>
    <property type="molecule type" value="Genomic_DNA"/>
</dbReference>
<organism evidence="4 5">
    <name type="scientific">Pseudolycoriella hygida</name>
    <dbReference type="NCBI Taxonomy" id="35572"/>
    <lineage>
        <taxon>Eukaryota</taxon>
        <taxon>Metazoa</taxon>
        <taxon>Ecdysozoa</taxon>
        <taxon>Arthropoda</taxon>
        <taxon>Hexapoda</taxon>
        <taxon>Insecta</taxon>
        <taxon>Pterygota</taxon>
        <taxon>Neoptera</taxon>
        <taxon>Endopterygota</taxon>
        <taxon>Diptera</taxon>
        <taxon>Nematocera</taxon>
        <taxon>Sciaroidea</taxon>
        <taxon>Sciaridae</taxon>
        <taxon>Pseudolycoriella</taxon>
    </lineage>
</organism>
<dbReference type="GO" id="GO:0052757">
    <property type="term" value="F:chondroitin hydrolase activity"/>
    <property type="evidence" value="ECO:0007669"/>
    <property type="project" value="TreeGrafter"/>
</dbReference>
<reference evidence="4" key="1">
    <citation type="submission" date="2022-07" db="EMBL/GenBank/DDBJ databases">
        <authorList>
            <person name="Trinca V."/>
            <person name="Uliana J.V.C."/>
            <person name="Torres T.T."/>
            <person name="Ward R.J."/>
            <person name="Monesi N."/>
        </authorList>
    </citation>
    <scope>NUCLEOTIDE SEQUENCE</scope>
    <source>
        <strain evidence="4">HSMRA1968</strain>
        <tissue evidence="4">Whole embryos</tissue>
    </source>
</reference>
<dbReference type="Gene3D" id="1.50.10.10">
    <property type="match status" value="1"/>
</dbReference>
<feature type="chain" id="PRO_5040232236" evidence="3">
    <location>
        <begin position="20"/>
        <end position="413"/>
    </location>
</feature>
<dbReference type="Proteomes" id="UP001151699">
    <property type="component" value="Unassembled WGS sequence"/>
</dbReference>
<dbReference type="InterPro" id="IPR008928">
    <property type="entry name" value="6-hairpin_glycosidase_sf"/>
</dbReference>
<sequence length="413" mass="47318">MNVLLLSFTLINLLVFCKSFDVHQELSYAIRQYSLLAKNLEDDDRFIYTGDPNNAEWDKSTDSMSWTVGFYTGTLWKLYKLTKDDYWKQQALRKQETIRHRQFDESNHDVGFIIMSSFGNALTLTGDKSFEAIIIQAAHSLATRYHSKSGVFRSWDNGAWNSGVDGDVLVIADNMMNLDLMFTAAALSGNETFAQMAISHSEKTIENHFRENGQGVFHVVAFDETTGNVRRKFNYQGYADDSTWARGLAWVLHGFVTAYEHTKTRTFLEYAERAAEYFVDHLPEDWIPYYDFDCPFTEVYQPRDTSAAAIASHALLKLFKATGKVKYFQQAENILESLVSPNYRADGKSSYKIPAIFVNGTVFFNAGNFNTAIIYGDMYFLEALDMYTTGSGYKNTFITWMLGLIFVHIFRIF</sequence>
<dbReference type="OrthoDB" id="2317065at2759"/>
<dbReference type="PANTHER" id="PTHR36845">
    <property type="entry name" value="HYDROLASE, PUTATIVE (AFU_ORTHOLOGUE AFUA_7G05090)-RELATED"/>
    <property type="match status" value="1"/>
</dbReference>
<evidence type="ECO:0000256" key="2">
    <source>
        <dbReference type="ARBA" id="ARBA00038358"/>
    </source>
</evidence>
<gene>
    <name evidence="4" type="ORF">Bhyg_15521</name>
</gene>
<dbReference type="InterPro" id="IPR010905">
    <property type="entry name" value="Glyco_hydro_88"/>
</dbReference>
<keyword evidence="3" id="KW-0732">Signal</keyword>
<proteinExistence type="inferred from homology"/>
<dbReference type="Pfam" id="PF07470">
    <property type="entry name" value="Glyco_hydro_88"/>
    <property type="match status" value="1"/>
</dbReference>
<dbReference type="InterPro" id="IPR012341">
    <property type="entry name" value="6hp_glycosidase-like_sf"/>
</dbReference>
<dbReference type="InterPro" id="IPR052369">
    <property type="entry name" value="UG_Glycosaminoglycan_Hydrolase"/>
</dbReference>
<accession>A0A9Q0MLT6</accession>
<evidence type="ECO:0000256" key="3">
    <source>
        <dbReference type="SAM" id="SignalP"/>
    </source>
</evidence>
<dbReference type="SUPFAM" id="SSF48208">
    <property type="entry name" value="Six-hairpin glycosidases"/>
    <property type="match status" value="1"/>
</dbReference>
<comment type="similarity">
    <text evidence="2">Belongs to the glycosyl hydrolase 88 family.</text>
</comment>